<reference evidence="4" key="1">
    <citation type="journal article" date="2014" name="Proc. Natl. Acad. Sci. U.S.A.">
        <title>Extensive sampling of basidiomycete genomes demonstrates inadequacy of the white-rot/brown-rot paradigm for wood decay fungi.</title>
        <authorList>
            <person name="Riley R."/>
            <person name="Salamov A.A."/>
            <person name="Brown D.W."/>
            <person name="Nagy L.G."/>
            <person name="Floudas D."/>
            <person name="Held B.W."/>
            <person name="Levasseur A."/>
            <person name="Lombard V."/>
            <person name="Morin E."/>
            <person name="Otillar R."/>
            <person name="Lindquist E.A."/>
            <person name="Sun H."/>
            <person name="LaButti K.M."/>
            <person name="Schmutz J."/>
            <person name="Jabbour D."/>
            <person name="Luo H."/>
            <person name="Baker S.E."/>
            <person name="Pisabarro A.G."/>
            <person name="Walton J.D."/>
            <person name="Blanchette R.A."/>
            <person name="Henrissat B."/>
            <person name="Martin F."/>
            <person name="Cullen D."/>
            <person name="Hibbett D.S."/>
            <person name="Grigoriev I.V."/>
        </authorList>
    </citation>
    <scope>NUCLEOTIDE SEQUENCE [LARGE SCALE GENOMIC DNA]</scope>
    <source>
        <strain evidence="4">CBS 339.88</strain>
    </source>
</reference>
<feature type="region of interest" description="Disordered" evidence="1">
    <location>
        <begin position="220"/>
        <end position="246"/>
    </location>
</feature>
<dbReference type="Gene3D" id="3.30.710.10">
    <property type="entry name" value="Potassium Channel Kv1.1, Chain A"/>
    <property type="match status" value="1"/>
</dbReference>
<dbReference type="InterPro" id="IPR011333">
    <property type="entry name" value="SKP1/BTB/POZ_sf"/>
</dbReference>
<dbReference type="STRING" id="685588.A0A067SX68"/>
<evidence type="ECO:0000313" key="4">
    <source>
        <dbReference type="Proteomes" id="UP000027222"/>
    </source>
</evidence>
<dbReference type="HOGENOM" id="CLU_047592_0_3_1"/>
<dbReference type="OrthoDB" id="9997739at2759"/>
<feature type="domain" description="BTB" evidence="2">
    <location>
        <begin position="20"/>
        <end position="94"/>
    </location>
</feature>
<proteinExistence type="predicted"/>
<dbReference type="EMBL" id="KL142380">
    <property type="protein sequence ID" value="KDR75461.1"/>
    <property type="molecule type" value="Genomic_DNA"/>
</dbReference>
<organism evidence="3 4">
    <name type="scientific">Galerina marginata (strain CBS 339.88)</name>
    <dbReference type="NCBI Taxonomy" id="685588"/>
    <lineage>
        <taxon>Eukaryota</taxon>
        <taxon>Fungi</taxon>
        <taxon>Dikarya</taxon>
        <taxon>Basidiomycota</taxon>
        <taxon>Agaricomycotina</taxon>
        <taxon>Agaricomycetes</taxon>
        <taxon>Agaricomycetidae</taxon>
        <taxon>Agaricales</taxon>
        <taxon>Agaricineae</taxon>
        <taxon>Strophariaceae</taxon>
        <taxon>Galerina</taxon>
    </lineage>
</organism>
<dbReference type="Proteomes" id="UP000027222">
    <property type="component" value="Unassembled WGS sequence"/>
</dbReference>
<sequence length="246" mass="27424">MSGSPNDTFEHHKEYFLPGGDLYLVAGDVLFRVHSFFFDRDSQWFRTNLNVAVAPNQPRPGSTESSPIVIQNTSSRDFAKFLWIFYNSTYSLYEASSSEWIAIIKIACEYDFIQAKHLAIRGLEQGNLSIVQRLTLYQLYKADPVYVVPLIAALCIRDEGPTDEETKEMGMATSLVIFRARERIRSATPNDGRSPLPVGVDDDEVIQTICSFLGLDSSRINTASSKSSNDKKGKQHQKGGQNGGGN</sequence>
<evidence type="ECO:0000313" key="3">
    <source>
        <dbReference type="EMBL" id="KDR75461.1"/>
    </source>
</evidence>
<evidence type="ECO:0000256" key="1">
    <source>
        <dbReference type="SAM" id="MobiDB-lite"/>
    </source>
</evidence>
<dbReference type="InterPro" id="IPR000210">
    <property type="entry name" value="BTB/POZ_dom"/>
</dbReference>
<dbReference type="AlphaFoldDB" id="A0A067SX68"/>
<keyword evidence="4" id="KW-1185">Reference proteome</keyword>
<name>A0A067SX68_GALM3</name>
<protein>
    <recommendedName>
        <fullName evidence="2">BTB domain-containing protein</fullName>
    </recommendedName>
</protein>
<gene>
    <name evidence="3" type="ORF">GALMADRAFT_483402</name>
</gene>
<accession>A0A067SX68</accession>
<evidence type="ECO:0000259" key="2">
    <source>
        <dbReference type="PROSITE" id="PS50097"/>
    </source>
</evidence>
<dbReference type="PROSITE" id="PS50097">
    <property type="entry name" value="BTB"/>
    <property type="match status" value="1"/>
</dbReference>